<sequence>MLYYRNHSMKILSLLKFCPTWAFPADFGSRYRPGEPSAARQTCISADKIP</sequence>
<evidence type="ECO:0000313" key="2">
    <source>
        <dbReference type="Proteomes" id="UP000076858"/>
    </source>
</evidence>
<dbReference type="AlphaFoldDB" id="A0A162CWV9"/>
<organism evidence="1 2">
    <name type="scientific">Daphnia magna</name>
    <dbReference type="NCBI Taxonomy" id="35525"/>
    <lineage>
        <taxon>Eukaryota</taxon>
        <taxon>Metazoa</taxon>
        <taxon>Ecdysozoa</taxon>
        <taxon>Arthropoda</taxon>
        <taxon>Crustacea</taxon>
        <taxon>Branchiopoda</taxon>
        <taxon>Diplostraca</taxon>
        <taxon>Cladocera</taxon>
        <taxon>Anomopoda</taxon>
        <taxon>Daphniidae</taxon>
        <taxon>Daphnia</taxon>
    </lineage>
</organism>
<evidence type="ECO:0000313" key="1">
    <source>
        <dbReference type="EMBL" id="KZR95574.1"/>
    </source>
</evidence>
<dbReference type="EMBL" id="LRGB01028285">
    <property type="protein sequence ID" value="KZR95574.1"/>
    <property type="molecule type" value="Genomic_DNA"/>
</dbReference>
<reference evidence="1 2" key="1">
    <citation type="submission" date="2016-03" db="EMBL/GenBank/DDBJ databases">
        <title>EvidentialGene: Evidence-directed Construction of Genes on Genomes.</title>
        <authorList>
            <person name="Gilbert D.G."/>
            <person name="Choi J.-H."/>
            <person name="Mockaitis K."/>
            <person name="Colbourne J."/>
            <person name="Pfrender M."/>
        </authorList>
    </citation>
    <scope>NUCLEOTIDE SEQUENCE [LARGE SCALE GENOMIC DNA]</scope>
    <source>
        <strain evidence="1 2">Xinb3</strain>
        <tissue evidence="1">Complete organism</tissue>
    </source>
</reference>
<dbReference type="Proteomes" id="UP000076858">
    <property type="component" value="Unassembled WGS sequence"/>
</dbReference>
<protein>
    <submittedName>
        <fullName evidence="1">Uncharacterized protein</fullName>
    </submittedName>
</protein>
<keyword evidence="2" id="KW-1185">Reference proteome</keyword>
<name>A0A162CWV9_9CRUS</name>
<gene>
    <name evidence="1" type="ORF">APZ42_010638</name>
</gene>
<accession>A0A162CWV9</accession>
<comment type="caution">
    <text evidence="1">The sequence shown here is derived from an EMBL/GenBank/DDBJ whole genome shotgun (WGS) entry which is preliminary data.</text>
</comment>
<proteinExistence type="predicted"/>